<dbReference type="PANTHER" id="PTHR45754:SF3">
    <property type="entry name" value="METHYLENETETRAHYDROFOLATE REDUCTASE (NADPH)"/>
    <property type="match status" value="1"/>
</dbReference>
<dbReference type="Pfam" id="PF02219">
    <property type="entry name" value="MTHFR"/>
    <property type="match status" value="1"/>
</dbReference>
<feature type="non-terminal residue" evidence="7">
    <location>
        <position position="1"/>
    </location>
</feature>
<dbReference type="GO" id="GO:0035999">
    <property type="term" value="P:tetrahydrofolate interconversion"/>
    <property type="evidence" value="ECO:0007669"/>
    <property type="project" value="UniProtKB-UniPathway"/>
</dbReference>
<dbReference type="GO" id="GO:0071949">
    <property type="term" value="F:FAD binding"/>
    <property type="evidence" value="ECO:0007669"/>
    <property type="project" value="TreeGrafter"/>
</dbReference>
<dbReference type="GO" id="GO:0004489">
    <property type="term" value="F:methylenetetrahydrofolate reductase [NAD(P)H] activity"/>
    <property type="evidence" value="ECO:0007669"/>
    <property type="project" value="InterPro"/>
</dbReference>
<keyword evidence="6" id="KW-0560">Oxidoreductase</keyword>
<evidence type="ECO:0000256" key="6">
    <source>
        <dbReference type="ARBA" id="ARBA00023002"/>
    </source>
</evidence>
<dbReference type="CDD" id="cd00537">
    <property type="entry name" value="MTHFR"/>
    <property type="match status" value="1"/>
</dbReference>
<dbReference type="GO" id="GO:0009086">
    <property type="term" value="P:methionine biosynthetic process"/>
    <property type="evidence" value="ECO:0007669"/>
    <property type="project" value="TreeGrafter"/>
</dbReference>
<comment type="similarity">
    <text evidence="3">Belongs to the methylenetetrahydrofolate reductase family.</text>
</comment>
<evidence type="ECO:0000313" key="8">
    <source>
        <dbReference type="Proteomes" id="UP000272051"/>
    </source>
</evidence>
<reference evidence="7 8" key="1">
    <citation type="submission" date="2018-06" db="EMBL/GenBank/DDBJ databases">
        <title>Extensive metabolic versatility and redundancy in microbially diverse, dynamic hydrothermal sediments.</title>
        <authorList>
            <person name="Dombrowski N."/>
            <person name="Teske A."/>
            <person name="Baker B.J."/>
        </authorList>
    </citation>
    <scope>NUCLEOTIDE SEQUENCE [LARGE SCALE GENOMIC DNA]</scope>
    <source>
        <strain evidence="7">B34_G17</strain>
    </source>
</reference>
<comment type="pathway">
    <text evidence="2">One-carbon metabolism; tetrahydrofolate interconversion.</text>
</comment>
<evidence type="ECO:0000256" key="3">
    <source>
        <dbReference type="ARBA" id="ARBA00006743"/>
    </source>
</evidence>
<gene>
    <name evidence="7" type="ORF">DRJ33_02925</name>
</gene>
<dbReference type="Gene3D" id="3.20.20.220">
    <property type="match status" value="1"/>
</dbReference>
<evidence type="ECO:0000256" key="2">
    <source>
        <dbReference type="ARBA" id="ARBA00004777"/>
    </source>
</evidence>
<dbReference type="EMBL" id="QMQX01000038">
    <property type="protein sequence ID" value="RLE52732.1"/>
    <property type="molecule type" value="Genomic_DNA"/>
</dbReference>
<dbReference type="InterPro" id="IPR003171">
    <property type="entry name" value="Mehydrof_redctse-like"/>
</dbReference>
<dbReference type="PANTHER" id="PTHR45754">
    <property type="entry name" value="METHYLENETETRAHYDROFOLATE REDUCTASE"/>
    <property type="match status" value="1"/>
</dbReference>
<protein>
    <submittedName>
        <fullName evidence="7">Methylenetetrahydrofolate reductase</fullName>
    </submittedName>
</protein>
<dbReference type="AlphaFoldDB" id="A0A497F0B1"/>
<evidence type="ECO:0000256" key="4">
    <source>
        <dbReference type="ARBA" id="ARBA00022630"/>
    </source>
</evidence>
<evidence type="ECO:0000256" key="5">
    <source>
        <dbReference type="ARBA" id="ARBA00022827"/>
    </source>
</evidence>
<dbReference type="UniPathway" id="UPA00193"/>
<proteinExistence type="inferred from homology"/>
<accession>A0A497F0B1</accession>
<dbReference type="Proteomes" id="UP000272051">
    <property type="component" value="Unassembled WGS sequence"/>
</dbReference>
<keyword evidence="5" id="KW-0274">FAD</keyword>
<dbReference type="InterPro" id="IPR029041">
    <property type="entry name" value="FAD-linked_oxidoreductase-like"/>
</dbReference>
<name>A0A497F0B1_9CREN</name>
<keyword evidence="4" id="KW-0285">Flavoprotein</keyword>
<organism evidence="7 8">
    <name type="scientific">Thermoproteota archaeon</name>
    <dbReference type="NCBI Taxonomy" id="2056631"/>
    <lineage>
        <taxon>Archaea</taxon>
        <taxon>Thermoproteota</taxon>
    </lineage>
</organism>
<evidence type="ECO:0000256" key="1">
    <source>
        <dbReference type="ARBA" id="ARBA00001974"/>
    </source>
</evidence>
<comment type="cofactor">
    <cofactor evidence="1">
        <name>FAD</name>
        <dbReference type="ChEBI" id="CHEBI:57692"/>
    </cofactor>
</comment>
<dbReference type="SUPFAM" id="SSF51730">
    <property type="entry name" value="FAD-linked oxidoreductase"/>
    <property type="match status" value="1"/>
</dbReference>
<evidence type="ECO:0000313" key="7">
    <source>
        <dbReference type="EMBL" id="RLE52732.1"/>
    </source>
</evidence>
<dbReference type="GO" id="GO:0005829">
    <property type="term" value="C:cytosol"/>
    <property type="evidence" value="ECO:0007669"/>
    <property type="project" value="TreeGrafter"/>
</dbReference>
<sequence>YYSKLMKALREGKFVVTGELEPVKTTDLTKVIETAKMLKPYVIAVNVTDNPTSYAYMNSLVPCYIVQRDAGVEAIMQVTCRDRNRLAITADLLGAYALGIRNVLALTGDHVSFGDNPQAKPVFDLDSTTLTLLLRKMVDEGVDLAGNKIENPPKFCVGVAASPGMEPLEVEILRLKRKAKLKPDFIQTQSVYDMEVVKAFMKEVEKLNIPVIIGLTPIRSIGMLDYLVRNVPGIKIPEEIQQRLRRAREVSKEKLYEENVEIFSDMIREIRKTTKAAGIHLMAVYFEWIIPKILEAANIKSDWS</sequence>
<comment type="caution">
    <text evidence="7">The sequence shown here is derived from an EMBL/GenBank/DDBJ whole genome shotgun (WGS) entry which is preliminary data.</text>
</comment>